<dbReference type="PRINTS" id="PR00811">
    <property type="entry name" value="BCTERIALGSPD"/>
</dbReference>
<dbReference type="PANTHER" id="PTHR30332:SF17">
    <property type="entry name" value="TYPE IV PILIATION SYSTEM PROTEIN DR_0774-RELATED"/>
    <property type="match status" value="1"/>
</dbReference>
<dbReference type="eggNOG" id="COG4964">
    <property type="taxonomic scope" value="Bacteria"/>
</dbReference>
<dbReference type="KEGG" id="psl:Psta_3584"/>
<dbReference type="Pfam" id="PF00263">
    <property type="entry name" value="Secretin"/>
    <property type="match status" value="1"/>
</dbReference>
<evidence type="ECO:0000256" key="1">
    <source>
        <dbReference type="RuleBase" id="RU004003"/>
    </source>
</evidence>
<feature type="region of interest" description="Disordered" evidence="2">
    <location>
        <begin position="226"/>
        <end position="271"/>
    </location>
</feature>
<feature type="compositionally biased region" description="Low complexity" evidence="2">
    <location>
        <begin position="81"/>
        <end position="90"/>
    </location>
</feature>
<dbReference type="InterPro" id="IPR032789">
    <property type="entry name" value="T2SS-T3SS_pil_N"/>
</dbReference>
<accession>D2QZ53</accession>
<proteinExistence type="inferred from homology"/>
<dbReference type="STRING" id="530564.Psta_3584"/>
<organism evidence="5 6">
    <name type="scientific">Pirellula staleyi (strain ATCC 27377 / DSM 6068 / ICPB 4128)</name>
    <name type="common">Pirella staleyi</name>
    <dbReference type="NCBI Taxonomy" id="530564"/>
    <lineage>
        <taxon>Bacteria</taxon>
        <taxon>Pseudomonadati</taxon>
        <taxon>Planctomycetota</taxon>
        <taxon>Planctomycetia</taxon>
        <taxon>Pirellulales</taxon>
        <taxon>Pirellulaceae</taxon>
        <taxon>Pirellula</taxon>
    </lineage>
</organism>
<evidence type="ECO:0000313" key="5">
    <source>
        <dbReference type="EMBL" id="ADB18245.1"/>
    </source>
</evidence>
<dbReference type="Pfam" id="PF13629">
    <property type="entry name" value="T2SS-T3SS_pil_N"/>
    <property type="match status" value="1"/>
</dbReference>
<evidence type="ECO:0000259" key="3">
    <source>
        <dbReference type="Pfam" id="PF00263"/>
    </source>
</evidence>
<comment type="similarity">
    <text evidence="1">Belongs to the bacterial secretin family.</text>
</comment>
<dbReference type="PANTHER" id="PTHR30332">
    <property type="entry name" value="PROBABLE GENERAL SECRETION PATHWAY PROTEIN D"/>
    <property type="match status" value="1"/>
</dbReference>
<feature type="compositionally biased region" description="Low complexity" evidence="2">
    <location>
        <begin position="44"/>
        <end position="70"/>
    </location>
</feature>
<feature type="domain" description="Pilus formation protein N-terminal" evidence="4">
    <location>
        <begin position="470"/>
        <end position="541"/>
    </location>
</feature>
<feature type="region of interest" description="Disordered" evidence="2">
    <location>
        <begin position="44"/>
        <end position="93"/>
    </location>
</feature>
<dbReference type="EMBL" id="CP001848">
    <property type="protein sequence ID" value="ADB18245.1"/>
    <property type="molecule type" value="Genomic_DNA"/>
</dbReference>
<evidence type="ECO:0000259" key="4">
    <source>
        <dbReference type="Pfam" id="PF13629"/>
    </source>
</evidence>
<protein>
    <submittedName>
        <fullName evidence="5">Type II and III secretion system protein</fullName>
    </submittedName>
</protein>
<dbReference type="GO" id="GO:0015627">
    <property type="term" value="C:type II protein secretion system complex"/>
    <property type="evidence" value="ECO:0007669"/>
    <property type="project" value="TreeGrafter"/>
</dbReference>
<feature type="compositionally biased region" description="Low complexity" evidence="2">
    <location>
        <begin position="257"/>
        <end position="267"/>
    </location>
</feature>
<dbReference type="AlphaFoldDB" id="D2QZ53"/>
<dbReference type="InterPro" id="IPR004846">
    <property type="entry name" value="T2SS/T3SS_dom"/>
</dbReference>
<keyword evidence="6" id="KW-1185">Reference proteome</keyword>
<dbReference type="GO" id="GO:0009306">
    <property type="term" value="P:protein secretion"/>
    <property type="evidence" value="ECO:0007669"/>
    <property type="project" value="InterPro"/>
</dbReference>
<dbReference type="InterPro" id="IPR050810">
    <property type="entry name" value="Bact_Secretion_Sys_Channel"/>
</dbReference>
<evidence type="ECO:0000256" key="2">
    <source>
        <dbReference type="SAM" id="MobiDB-lite"/>
    </source>
</evidence>
<sequence length="940" mass="98748" precursor="true">MSRSFEMRRGGMSQRWKRVLAASLCAGSFLTGSLLFGAENQLRPASNSPVNSSENSPVINPYTASSTSSSRKNSPAPTPSPAAVAKTPAKMVSTPSKLKPTVATAAEPATLPQAEAVLAPIVKASDMQRRPGVSQAPTLAPIVKSSRPALRPTPAADEVVGTGATGLETRETLPTPASIPVAAKPVLAAPKPIAAAVAPAVNPASASDTAAAVPSRSVSPWMQELDAPRPLAPHTPEVAPQPIPSAETPRSLATETPAAAPRSSFAEAAERATELLETPAPRTLPSVEFGRPKFEPLAEAMPTIPPAAEPAPVRSSFIPVATSDPASAPLAIAPAPTREASAAAPMNFTAPIAAPSAAPTATATKPVAALPASAPIASVEPSAPQQFTAENPQQIAPVISSVQARLRARQAAEARTLTPYSQSIAPVISRPGYAQPGQTRPAALVQPEPIGPARVDMIPEGSPFEVIDESGVLTVRVRRSRLLRTKVDIYRTAVVDESICDVVQFTPREVSIIGKSQGATHVTFWFDDPNSQPLTWLVKVEPDAEEVKKEEQTYKLLQDVINEMFPDSKIELVVVASKLIVRGQAKDSEEAAQIISIIRAQTGGQGQNGLGGGQNGLGEGAAADVLSDSATGNSSRSRLQVINMLRVPGVHQVALKVKIAELNRTAARGFGVDLKTDISFSESEKGSSLLLESILNMAGGQAPALLTQIDGDEIQIGIRYLQQHGVVKLLAEPTLVTLSGRPATFIAGGEFAVPTVVGSAGLNAVTTDFRAFGAIISFMPTVVDKDRIRLEVAPEFSQINQDLNVGGTPGLRVRAATTTVEMREGQTLAIAGLLEDNMNGTTIGDLPFLAKIFGRRGMQRNETELLILVSPELVHPMEPEEVPPLPGFDVTEPTNGQFFLHGDLEGNPTQDYRSTVWPRLRKRYGSGGPSMTSGPFGHGQ</sequence>
<gene>
    <name evidence="5" type="ordered locus">Psta_3584</name>
</gene>
<dbReference type="Proteomes" id="UP000001887">
    <property type="component" value="Chromosome"/>
</dbReference>
<evidence type="ECO:0000313" key="6">
    <source>
        <dbReference type="Proteomes" id="UP000001887"/>
    </source>
</evidence>
<dbReference type="HOGENOM" id="CLU_312120_0_0_0"/>
<dbReference type="InterPro" id="IPR001775">
    <property type="entry name" value="GspD/PilQ"/>
</dbReference>
<feature type="domain" description="Type II/III secretion system secretin-like" evidence="3">
    <location>
        <begin position="721"/>
        <end position="874"/>
    </location>
</feature>
<name>D2QZ53_PIRSD</name>
<reference evidence="5 6" key="1">
    <citation type="journal article" date="2009" name="Stand. Genomic Sci.">
        <title>Complete genome sequence of Pirellula staleyi type strain (ATCC 27377).</title>
        <authorList>
            <person name="Clum A."/>
            <person name="Tindall B.J."/>
            <person name="Sikorski J."/>
            <person name="Ivanova N."/>
            <person name="Mavrommatis K."/>
            <person name="Lucas S."/>
            <person name="Glavina del Rio T."/>
            <person name="Nolan M."/>
            <person name="Chen F."/>
            <person name="Tice H."/>
            <person name="Pitluck S."/>
            <person name="Cheng J.F."/>
            <person name="Chertkov O."/>
            <person name="Brettin T."/>
            <person name="Han C."/>
            <person name="Detter J.C."/>
            <person name="Kuske C."/>
            <person name="Bruce D."/>
            <person name="Goodwin L."/>
            <person name="Ovchinikova G."/>
            <person name="Pati A."/>
            <person name="Mikhailova N."/>
            <person name="Chen A."/>
            <person name="Palaniappan K."/>
            <person name="Land M."/>
            <person name="Hauser L."/>
            <person name="Chang Y.J."/>
            <person name="Jeffries C.D."/>
            <person name="Chain P."/>
            <person name="Rohde M."/>
            <person name="Goker M."/>
            <person name="Bristow J."/>
            <person name="Eisen J.A."/>
            <person name="Markowitz V."/>
            <person name="Hugenholtz P."/>
            <person name="Kyrpides N.C."/>
            <person name="Klenk H.P."/>
            <person name="Lapidus A."/>
        </authorList>
    </citation>
    <scope>NUCLEOTIDE SEQUENCE [LARGE SCALE GENOMIC DNA]</scope>
    <source>
        <strain evidence="6">ATCC 27377 / DSM 6068 / ICPB 4128</strain>
    </source>
</reference>